<accession>A0A158ECT6</accession>
<evidence type="ECO:0000313" key="1">
    <source>
        <dbReference type="EMBL" id="SAL04658.1"/>
    </source>
</evidence>
<dbReference type="Proteomes" id="UP000071859">
    <property type="component" value="Unassembled WGS sequence"/>
</dbReference>
<dbReference type="EMBL" id="FCOX02000066">
    <property type="protein sequence ID" value="SAL04658.1"/>
    <property type="molecule type" value="Genomic_DNA"/>
</dbReference>
<organism evidence="1 2">
    <name type="scientific">Caballeronia calidae</name>
    <dbReference type="NCBI Taxonomy" id="1777139"/>
    <lineage>
        <taxon>Bacteria</taxon>
        <taxon>Pseudomonadati</taxon>
        <taxon>Pseudomonadota</taxon>
        <taxon>Betaproteobacteria</taxon>
        <taxon>Burkholderiales</taxon>
        <taxon>Burkholderiaceae</taxon>
        <taxon>Caballeronia</taxon>
    </lineage>
</organism>
<evidence type="ECO:0000313" key="2">
    <source>
        <dbReference type="Proteomes" id="UP000071859"/>
    </source>
</evidence>
<name>A0A158ECT6_9BURK</name>
<reference evidence="1" key="1">
    <citation type="submission" date="2016-01" db="EMBL/GenBank/DDBJ databases">
        <authorList>
            <person name="Peeters C."/>
        </authorList>
    </citation>
    <scope>NUCLEOTIDE SEQUENCE</scope>
    <source>
        <strain evidence="1">LMG 29321</strain>
    </source>
</reference>
<protein>
    <submittedName>
        <fullName evidence="1">Uncharacterized protein</fullName>
    </submittedName>
</protein>
<comment type="caution">
    <text evidence="1">The sequence shown here is derived from an EMBL/GenBank/DDBJ whole genome shotgun (WGS) entry which is preliminary data.</text>
</comment>
<sequence length="79" mass="8238">MAVRLPYRDRGSSCLFPGGTVIDGLLPCVNSEEPPARGEDKCKTSLPAAIFEGAAMRAAQASAQAAASKKATPKPSYTR</sequence>
<keyword evidence="2" id="KW-1185">Reference proteome</keyword>
<dbReference type="AlphaFoldDB" id="A0A158ECT6"/>
<gene>
    <name evidence="1" type="ORF">AWB78_07084</name>
</gene>
<proteinExistence type="predicted"/>